<dbReference type="GO" id="GO:0005634">
    <property type="term" value="C:nucleus"/>
    <property type="evidence" value="ECO:0007669"/>
    <property type="project" value="TreeGrafter"/>
</dbReference>
<name>A0A834FXU8_RHOSS</name>
<organism evidence="3 4">
    <name type="scientific">Rhododendron simsii</name>
    <name type="common">Sims's rhododendron</name>
    <dbReference type="NCBI Taxonomy" id="118357"/>
    <lineage>
        <taxon>Eukaryota</taxon>
        <taxon>Viridiplantae</taxon>
        <taxon>Streptophyta</taxon>
        <taxon>Embryophyta</taxon>
        <taxon>Tracheophyta</taxon>
        <taxon>Spermatophyta</taxon>
        <taxon>Magnoliopsida</taxon>
        <taxon>eudicotyledons</taxon>
        <taxon>Gunneridae</taxon>
        <taxon>Pentapetalae</taxon>
        <taxon>asterids</taxon>
        <taxon>Ericales</taxon>
        <taxon>Ericaceae</taxon>
        <taxon>Ericoideae</taxon>
        <taxon>Rhodoreae</taxon>
        <taxon>Rhododendron</taxon>
    </lineage>
</organism>
<dbReference type="AlphaFoldDB" id="A0A834FXU8"/>
<reference evidence="3" key="1">
    <citation type="submission" date="2019-11" db="EMBL/GenBank/DDBJ databases">
        <authorList>
            <person name="Liu Y."/>
            <person name="Hou J."/>
            <person name="Li T.-Q."/>
            <person name="Guan C.-H."/>
            <person name="Wu X."/>
            <person name="Wu H.-Z."/>
            <person name="Ling F."/>
            <person name="Zhang R."/>
            <person name="Shi X.-G."/>
            <person name="Ren J.-P."/>
            <person name="Chen E.-F."/>
            <person name="Sun J.-M."/>
        </authorList>
    </citation>
    <scope>NUCLEOTIDE SEQUENCE</scope>
    <source>
        <strain evidence="3">Adult_tree_wgs_1</strain>
        <tissue evidence="3">Leaves</tissue>
    </source>
</reference>
<accession>A0A834FXU8</accession>
<evidence type="ECO:0000313" key="3">
    <source>
        <dbReference type="EMBL" id="KAF7119475.1"/>
    </source>
</evidence>
<feature type="region of interest" description="Disordered" evidence="2">
    <location>
        <begin position="46"/>
        <end position="77"/>
    </location>
</feature>
<dbReference type="GO" id="GO:0010228">
    <property type="term" value="P:vegetative to reproductive phase transition of meristem"/>
    <property type="evidence" value="ECO:0007669"/>
    <property type="project" value="TreeGrafter"/>
</dbReference>
<feature type="region of interest" description="Disordered" evidence="2">
    <location>
        <begin position="899"/>
        <end position="949"/>
    </location>
</feature>
<feature type="region of interest" description="Disordered" evidence="2">
    <location>
        <begin position="1046"/>
        <end position="1184"/>
    </location>
</feature>
<evidence type="ECO:0000256" key="1">
    <source>
        <dbReference type="ARBA" id="ARBA00023125"/>
    </source>
</evidence>
<dbReference type="PANTHER" id="PTHR33400:SF6">
    <property type="entry name" value="HOMEOBOX PROTEIN LUMINIDEPENDENS"/>
    <property type="match status" value="1"/>
</dbReference>
<feature type="compositionally biased region" description="Basic and acidic residues" evidence="2">
    <location>
        <begin position="1165"/>
        <end position="1184"/>
    </location>
</feature>
<feature type="region of interest" description="Disordered" evidence="2">
    <location>
        <begin position="622"/>
        <end position="663"/>
    </location>
</feature>
<dbReference type="EMBL" id="WJXA01000013">
    <property type="protein sequence ID" value="KAF7119475.1"/>
    <property type="molecule type" value="Genomic_DNA"/>
</dbReference>
<keyword evidence="1" id="KW-0238">DNA-binding</keyword>
<protein>
    <recommendedName>
        <fullName evidence="5">Homeobox domain-containing protein</fullName>
    </recommendedName>
</protein>
<evidence type="ECO:0000313" key="4">
    <source>
        <dbReference type="Proteomes" id="UP000626092"/>
    </source>
</evidence>
<keyword evidence="4" id="KW-1185">Reference proteome</keyword>
<proteinExistence type="predicted"/>
<comment type="caution">
    <text evidence="3">The sequence shown here is derived from an EMBL/GenBank/DDBJ whole genome shotgun (WGS) entry which is preliminary data.</text>
</comment>
<dbReference type="OrthoDB" id="1920276at2759"/>
<sequence>MRELVRSFVLGSVRVDDNGGTEGEEPIATGRSRWLQAVVVSGPVAVPEGARSQPDRPAPELGPNAVQSHRRQPPLPRDALSSEVTMVEPHSLGMGLPLVFQFMAAGALSIKIGKRPRDLLNPKAVKYMQSVFSIKDAITKKESREISALFGVTVRDFFTSQRSRVRRLVRLSRDKALRSNTATEVHDWDPMNTDPSMPIYPVPLMVQDAAPINADPTIPTHPVPLKVQDGVPMNTEPTIPTFVVSSEVQDGVPMSTESTMPTFPVPLKAQDGVPLNTNFSLPIYPVPLSAVGPVSSEEGPSCSTQEETIPGLDDAGRHFVDNIFSLMRKEETFSGQVKLMEWILQIQNSSVLCWFLTKGGVMILATWLSQAASEEQTSVLDVILKVLSHLPLHKALPVHMSAVLQSVNSLRFYRTSGVFLLQILFLFLSATALYAYPYAICHDALQCLSEKGNGKKDAGKQRPDISNRARYLLSRWSKIFARSQAMKKPNAVKSSTDAQDEMLLKQSISEIMGAESWESKIDVPEDPLAPSFEGSENFRKFESPQQLKLLPAPADDSSKKLIRGVSSSLIETRERRKVLLVEQPGQKSAGRSLPVARSLTASQGRPLSVDDIQKAKMRAQFMQSKYGKSGASSSEGHQVKTESPIKFSSSPARTLPSKAHVRPQVEEHVRPQVEEHKEPVVLPQQGSIQQETPSGNKKNLDLYEPLWKKCKRVQIRWQTPADISFLPIFSLYYAEVRIHDAWSVGTGENSKDVEVQRNRIRREKETIYRTSQEIPSDPKEPWDREMEYDDSLTPEIPTEQLPDSDGVETVVSPREQEISNNGVSAAPDSTQNGTRNMAEPDLELLAVLLKNPELVFALTSGQDVGSLSSQETVKLLDIIKANGVAASLGSLSDGLGGSGRNNAEANVPVSLPSPTPSSDPVTSGWRPTDVSRNPFSRQSATANRETTAVSIPSQENLPINNMMAQQPVMPQFSMPQTSAFLPENRLQPPDFSRLHQSAAASSPLNINMENIIPHRSSPLPPNLAAAMWADTNSVYVKPAPISITINGPGREHPSVAFSSGPLPPPQRTAAAPESLPPPPTNSWRVNQDNYYNPYIGDPHPRNQFVGGGSEFEWDSPTRSSTEYVMPGRNYPEPRTNTGMGGHDYRYEPDHHNPRSRPPPRNNSSGHRDYYDRHGNRRWRDDRRR</sequence>
<gene>
    <name evidence="3" type="ORF">RHSIM_Rhsim13G0015100</name>
</gene>
<evidence type="ECO:0008006" key="5">
    <source>
        <dbReference type="Google" id="ProtNLM"/>
    </source>
</evidence>
<evidence type="ECO:0000256" key="2">
    <source>
        <dbReference type="SAM" id="MobiDB-lite"/>
    </source>
</evidence>
<feature type="compositionally biased region" description="Polar residues" evidence="2">
    <location>
        <begin position="930"/>
        <end position="949"/>
    </location>
</feature>
<feature type="compositionally biased region" description="Polar residues" evidence="2">
    <location>
        <begin position="1081"/>
        <end position="1090"/>
    </location>
</feature>
<dbReference type="GO" id="GO:0003677">
    <property type="term" value="F:DNA binding"/>
    <property type="evidence" value="ECO:0007669"/>
    <property type="project" value="UniProtKB-KW"/>
</dbReference>
<feature type="compositionally biased region" description="Basic and acidic residues" evidence="2">
    <location>
        <begin position="1142"/>
        <end position="1152"/>
    </location>
</feature>
<dbReference type="Proteomes" id="UP000626092">
    <property type="component" value="Unassembled WGS sequence"/>
</dbReference>
<dbReference type="PANTHER" id="PTHR33400">
    <property type="entry name" value="ZINC FINGER CCCH DOMAIN-CONTAINING PROTEIN 6-RELATED"/>
    <property type="match status" value="1"/>
</dbReference>